<dbReference type="EMBL" id="UYYB01149983">
    <property type="protein sequence ID" value="VDM86074.1"/>
    <property type="molecule type" value="Genomic_DNA"/>
</dbReference>
<evidence type="ECO:0000313" key="2">
    <source>
        <dbReference type="EMBL" id="VDM86074.1"/>
    </source>
</evidence>
<dbReference type="Proteomes" id="UP000270094">
    <property type="component" value="Unassembled WGS sequence"/>
</dbReference>
<keyword evidence="3" id="KW-1185">Reference proteome</keyword>
<dbReference type="AlphaFoldDB" id="A0A3P7K3Z6"/>
<organism evidence="2 3">
    <name type="scientific">Strongylus vulgaris</name>
    <name type="common">Blood worm</name>
    <dbReference type="NCBI Taxonomy" id="40348"/>
    <lineage>
        <taxon>Eukaryota</taxon>
        <taxon>Metazoa</taxon>
        <taxon>Ecdysozoa</taxon>
        <taxon>Nematoda</taxon>
        <taxon>Chromadorea</taxon>
        <taxon>Rhabditida</taxon>
        <taxon>Rhabditina</taxon>
        <taxon>Rhabditomorpha</taxon>
        <taxon>Strongyloidea</taxon>
        <taxon>Strongylidae</taxon>
        <taxon>Strongylus</taxon>
    </lineage>
</organism>
<evidence type="ECO:0000313" key="3">
    <source>
        <dbReference type="Proteomes" id="UP000270094"/>
    </source>
</evidence>
<gene>
    <name evidence="2" type="ORF">SVUK_LOCUS21072</name>
</gene>
<protein>
    <submittedName>
        <fullName evidence="2">Uncharacterized protein</fullName>
    </submittedName>
</protein>
<reference evidence="2 3" key="1">
    <citation type="submission" date="2018-11" db="EMBL/GenBank/DDBJ databases">
        <authorList>
            <consortium name="Pathogen Informatics"/>
        </authorList>
    </citation>
    <scope>NUCLEOTIDE SEQUENCE [LARGE SCALE GENOMIC DNA]</scope>
</reference>
<feature type="compositionally biased region" description="Polar residues" evidence="1">
    <location>
        <begin position="74"/>
        <end position="86"/>
    </location>
</feature>
<evidence type="ECO:0000256" key="1">
    <source>
        <dbReference type="SAM" id="MobiDB-lite"/>
    </source>
</evidence>
<sequence length="119" mass="12862">MLRNDKSQTPYDTALVNNRNGVAALLASGDNLRVQLYSNNGEIFASSTPPAFKCARLLMARHTRSVRGRAVQASRASPRSTQSTPTRHPHNAPSPYSNVSTPHSVVTTFLSPQFATATP</sequence>
<feature type="region of interest" description="Disordered" evidence="1">
    <location>
        <begin position="64"/>
        <end position="102"/>
    </location>
</feature>
<name>A0A3P7K3Z6_STRVU</name>
<proteinExistence type="predicted"/>
<accession>A0A3P7K3Z6</accession>
<feature type="non-terminal residue" evidence="2">
    <location>
        <position position="119"/>
    </location>
</feature>